<organism evidence="3 4">
    <name type="scientific">Exidia glandulosa HHB12029</name>
    <dbReference type="NCBI Taxonomy" id="1314781"/>
    <lineage>
        <taxon>Eukaryota</taxon>
        <taxon>Fungi</taxon>
        <taxon>Dikarya</taxon>
        <taxon>Basidiomycota</taxon>
        <taxon>Agaricomycotina</taxon>
        <taxon>Agaricomycetes</taxon>
        <taxon>Auriculariales</taxon>
        <taxon>Exidiaceae</taxon>
        <taxon>Exidia</taxon>
    </lineage>
</organism>
<reference evidence="3 4" key="1">
    <citation type="journal article" date="2016" name="Mol. Biol. Evol.">
        <title>Comparative Genomics of Early-Diverging Mushroom-Forming Fungi Provides Insights into the Origins of Lignocellulose Decay Capabilities.</title>
        <authorList>
            <person name="Nagy L.G."/>
            <person name="Riley R."/>
            <person name="Tritt A."/>
            <person name="Adam C."/>
            <person name="Daum C."/>
            <person name="Floudas D."/>
            <person name="Sun H."/>
            <person name="Yadav J.S."/>
            <person name="Pangilinan J."/>
            <person name="Larsson K.H."/>
            <person name="Matsuura K."/>
            <person name="Barry K."/>
            <person name="Labutti K."/>
            <person name="Kuo R."/>
            <person name="Ohm R.A."/>
            <person name="Bhattacharya S.S."/>
            <person name="Shirouzu T."/>
            <person name="Yoshinaga Y."/>
            <person name="Martin F.M."/>
            <person name="Grigoriev I.V."/>
            <person name="Hibbett D.S."/>
        </authorList>
    </citation>
    <scope>NUCLEOTIDE SEQUENCE [LARGE SCALE GENOMIC DNA]</scope>
    <source>
        <strain evidence="3 4">HHB12029</strain>
    </source>
</reference>
<dbReference type="OrthoDB" id="202840at2759"/>
<accession>A0A165F066</accession>
<dbReference type="STRING" id="1314781.A0A165F066"/>
<evidence type="ECO:0000259" key="2">
    <source>
        <dbReference type="PROSITE" id="PS50404"/>
    </source>
</evidence>
<evidence type="ECO:0000313" key="4">
    <source>
        <dbReference type="Proteomes" id="UP000077266"/>
    </source>
</evidence>
<sequence>MPVARHREHSDQAPVLLNGSVRHSGDNYEPWHSPATMSYTLFHADSSGSVVALIMLRQLNVAHEVITLEYDDVTARKDSPDLRRLLKANPLAQFPTLITPDGTVLTEMSAILLYLVHRHGNGTSWDLGKLTPGQLATFYRVMVIVPAVVYPTITYIEFPERFIEVPSDKVEAFKDVQEWMKAGGEKKREEAYKLVEGILREFSEQVHGGDSSATKFALGTPTPTVLDVMLAVVVHYAPHPRPTWLEEHCPGLFLLAKGTINFPGIVEIFRESKYIKEFIAA</sequence>
<dbReference type="PANTHER" id="PTHR44051:SF8">
    <property type="entry name" value="GLUTATHIONE S-TRANSFERASE GSTA"/>
    <property type="match status" value="1"/>
</dbReference>
<dbReference type="InParanoid" id="A0A165F066"/>
<gene>
    <name evidence="3" type="ORF">EXIGLDRAFT_723013</name>
</gene>
<evidence type="ECO:0000313" key="3">
    <source>
        <dbReference type="EMBL" id="KZV88070.1"/>
    </source>
</evidence>
<dbReference type="InterPro" id="IPR004045">
    <property type="entry name" value="Glutathione_S-Trfase_N"/>
</dbReference>
<dbReference type="AlphaFoldDB" id="A0A165F066"/>
<dbReference type="Pfam" id="PF13409">
    <property type="entry name" value="GST_N_2"/>
    <property type="match status" value="1"/>
</dbReference>
<dbReference type="PANTHER" id="PTHR44051">
    <property type="entry name" value="GLUTATHIONE S-TRANSFERASE-RELATED"/>
    <property type="match status" value="1"/>
</dbReference>
<name>A0A165F066_EXIGL</name>
<dbReference type="SUPFAM" id="SSF52833">
    <property type="entry name" value="Thioredoxin-like"/>
    <property type="match status" value="1"/>
</dbReference>
<dbReference type="Gene3D" id="3.40.30.10">
    <property type="entry name" value="Glutaredoxin"/>
    <property type="match status" value="1"/>
</dbReference>
<dbReference type="PROSITE" id="PS50404">
    <property type="entry name" value="GST_NTER"/>
    <property type="match status" value="1"/>
</dbReference>
<feature type="domain" description="GST N-terminal" evidence="2">
    <location>
        <begin position="37"/>
        <end position="123"/>
    </location>
</feature>
<proteinExistence type="inferred from homology"/>
<dbReference type="EMBL" id="KV426108">
    <property type="protein sequence ID" value="KZV88070.1"/>
    <property type="molecule type" value="Genomic_DNA"/>
</dbReference>
<dbReference type="Gene3D" id="1.20.1050.10">
    <property type="match status" value="1"/>
</dbReference>
<comment type="similarity">
    <text evidence="1">Belongs to the GST superfamily.</text>
</comment>
<protein>
    <recommendedName>
        <fullName evidence="2">GST N-terminal domain-containing protein</fullName>
    </recommendedName>
</protein>
<dbReference type="InterPro" id="IPR036249">
    <property type="entry name" value="Thioredoxin-like_sf"/>
</dbReference>
<evidence type="ECO:0000256" key="1">
    <source>
        <dbReference type="ARBA" id="ARBA00007409"/>
    </source>
</evidence>
<dbReference type="CDD" id="cd03057">
    <property type="entry name" value="GST_N_Beta"/>
    <property type="match status" value="1"/>
</dbReference>
<keyword evidence="4" id="KW-1185">Reference proteome</keyword>
<dbReference type="Proteomes" id="UP000077266">
    <property type="component" value="Unassembled WGS sequence"/>
</dbReference>